<name>A0A9W6YKY4_9STRA</name>
<feature type="region of interest" description="Disordered" evidence="1">
    <location>
        <begin position="49"/>
        <end position="71"/>
    </location>
</feature>
<sequence length="102" mass="11336">MSFLASEAIVTDELGCKLQSLPKNATSVCQPLDVGVMGPLKAMLKELWMDERPPPPPPGQKPKKKTAKGKRIETINRTIKAWESFKPKTIRSAFNKALLTNF</sequence>
<dbReference type="GO" id="GO:0003676">
    <property type="term" value="F:nucleic acid binding"/>
    <property type="evidence" value="ECO:0007669"/>
    <property type="project" value="InterPro"/>
</dbReference>
<evidence type="ECO:0000313" key="4">
    <source>
        <dbReference type="Proteomes" id="UP001165121"/>
    </source>
</evidence>
<dbReference type="OrthoDB" id="97987at2759"/>
<reference evidence="3" key="1">
    <citation type="submission" date="2023-04" db="EMBL/GenBank/DDBJ databases">
        <title>Phytophthora fragariaefolia NBRC 109709.</title>
        <authorList>
            <person name="Ichikawa N."/>
            <person name="Sato H."/>
            <person name="Tonouchi N."/>
        </authorList>
    </citation>
    <scope>NUCLEOTIDE SEQUENCE</scope>
    <source>
        <strain evidence="3">NBRC 109709</strain>
    </source>
</reference>
<evidence type="ECO:0000313" key="3">
    <source>
        <dbReference type="EMBL" id="GMF93813.1"/>
    </source>
</evidence>
<dbReference type="Proteomes" id="UP001165121">
    <property type="component" value="Unassembled WGS sequence"/>
</dbReference>
<dbReference type="InterPro" id="IPR004875">
    <property type="entry name" value="DDE_SF_endonuclease_dom"/>
</dbReference>
<keyword evidence="4" id="KW-1185">Reference proteome</keyword>
<proteinExistence type="predicted"/>
<feature type="domain" description="DDE-1" evidence="2">
    <location>
        <begin position="18"/>
        <end position="94"/>
    </location>
</feature>
<comment type="caution">
    <text evidence="3">The sequence shown here is derived from an EMBL/GenBank/DDBJ whole genome shotgun (WGS) entry which is preliminary data.</text>
</comment>
<organism evidence="3 4">
    <name type="scientific">Phytophthora fragariaefolia</name>
    <dbReference type="NCBI Taxonomy" id="1490495"/>
    <lineage>
        <taxon>Eukaryota</taxon>
        <taxon>Sar</taxon>
        <taxon>Stramenopiles</taxon>
        <taxon>Oomycota</taxon>
        <taxon>Peronosporomycetes</taxon>
        <taxon>Peronosporales</taxon>
        <taxon>Peronosporaceae</taxon>
        <taxon>Phytophthora</taxon>
    </lineage>
</organism>
<gene>
    <name evidence="3" type="ORF">Pfra01_002906800</name>
</gene>
<dbReference type="AlphaFoldDB" id="A0A9W6YKY4"/>
<evidence type="ECO:0000259" key="2">
    <source>
        <dbReference type="Pfam" id="PF03184"/>
    </source>
</evidence>
<dbReference type="Pfam" id="PF03184">
    <property type="entry name" value="DDE_1"/>
    <property type="match status" value="1"/>
</dbReference>
<protein>
    <submittedName>
        <fullName evidence="3">Unnamed protein product</fullName>
    </submittedName>
</protein>
<accession>A0A9W6YKY4</accession>
<dbReference type="EMBL" id="BSXT01014310">
    <property type="protein sequence ID" value="GMF93813.1"/>
    <property type="molecule type" value="Genomic_DNA"/>
</dbReference>
<evidence type="ECO:0000256" key="1">
    <source>
        <dbReference type="SAM" id="MobiDB-lite"/>
    </source>
</evidence>